<reference evidence="4 5" key="1">
    <citation type="submission" date="2018-05" db="EMBL/GenBank/DDBJ databases">
        <title>Rhodohalobacter halophilus gen. nov., sp. nov., a moderately halophilic member of the family Balneolaceae.</title>
        <authorList>
            <person name="Liu Z.-W."/>
        </authorList>
    </citation>
    <scope>NUCLEOTIDE SEQUENCE [LARGE SCALE GENOMIC DNA]</scope>
    <source>
        <strain evidence="4 5">8A47</strain>
    </source>
</reference>
<feature type="domain" description="RCK C-terminal" evidence="3">
    <location>
        <begin position="460"/>
        <end position="544"/>
    </location>
</feature>
<dbReference type="Gene3D" id="3.30.70.1450">
    <property type="entry name" value="Regulator of K+ conductance, C-terminal domain"/>
    <property type="match status" value="2"/>
</dbReference>
<dbReference type="InterPro" id="IPR003148">
    <property type="entry name" value="RCK_N"/>
</dbReference>
<dbReference type="Gene3D" id="1.10.287.70">
    <property type="match status" value="1"/>
</dbReference>
<evidence type="ECO:0000259" key="2">
    <source>
        <dbReference type="PROSITE" id="PS51201"/>
    </source>
</evidence>
<evidence type="ECO:0000259" key="3">
    <source>
        <dbReference type="PROSITE" id="PS51202"/>
    </source>
</evidence>
<dbReference type="InterPro" id="IPR036721">
    <property type="entry name" value="RCK_C_sf"/>
</dbReference>
<gene>
    <name evidence="4" type="ORF">DDZ15_15490</name>
</gene>
<organism evidence="4 5">
    <name type="scientific">Rhodohalobacter mucosus</name>
    <dbReference type="NCBI Taxonomy" id="2079485"/>
    <lineage>
        <taxon>Bacteria</taxon>
        <taxon>Pseudomonadati</taxon>
        <taxon>Balneolota</taxon>
        <taxon>Balneolia</taxon>
        <taxon>Balneolales</taxon>
        <taxon>Balneolaceae</taxon>
        <taxon>Rhodohalobacter</taxon>
    </lineage>
</organism>
<dbReference type="GO" id="GO:0008324">
    <property type="term" value="F:monoatomic cation transmembrane transporter activity"/>
    <property type="evidence" value="ECO:0007669"/>
    <property type="project" value="InterPro"/>
</dbReference>
<keyword evidence="5" id="KW-1185">Reference proteome</keyword>
<dbReference type="GO" id="GO:0006813">
    <property type="term" value="P:potassium ion transport"/>
    <property type="evidence" value="ECO:0007669"/>
    <property type="project" value="InterPro"/>
</dbReference>
<protein>
    <submittedName>
        <fullName evidence="4">Potassium transporter</fullName>
    </submittedName>
</protein>
<evidence type="ECO:0000256" key="1">
    <source>
        <dbReference type="SAM" id="Phobius"/>
    </source>
</evidence>
<name>A0A316TZE4_9BACT</name>
<dbReference type="PANTHER" id="PTHR43833">
    <property type="entry name" value="POTASSIUM CHANNEL PROTEIN 2-RELATED-RELATED"/>
    <property type="match status" value="1"/>
</dbReference>
<accession>A0A316TZE4</accession>
<dbReference type="Gene3D" id="3.40.50.720">
    <property type="entry name" value="NAD(P)-binding Rossmann-like Domain"/>
    <property type="match status" value="2"/>
</dbReference>
<proteinExistence type="predicted"/>
<evidence type="ECO:0000313" key="5">
    <source>
        <dbReference type="Proteomes" id="UP000245533"/>
    </source>
</evidence>
<dbReference type="PROSITE" id="PS51201">
    <property type="entry name" value="RCK_N"/>
    <property type="match status" value="1"/>
</dbReference>
<dbReference type="PROSITE" id="PS51202">
    <property type="entry name" value="RCK_C"/>
    <property type="match status" value="2"/>
</dbReference>
<keyword evidence="1" id="KW-1133">Transmembrane helix</keyword>
<dbReference type="RefSeq" id="WP_109648021.1">
    <property type="nucleotide sequence ID" value="NZ_QGGB01000010.1"/>
</dbReference>
<dbReference type="OrthoDB" id="9781411at2"/>
<dbReference type="InterPro" id="IPR050721">
    <property type="entry name" value="Trk_Ktr_HKT_K-transport"/>
</dbReference>
<dbReference type="Proteomes" id="UP000245533">
    <property type="component" value="Unassembled WGS sequence"/>
</dbReference>
<keyword evidence="1" id="KW-0812">Transmembrane</keyword>
<evidence type="ECO:0000313" key="4">
    <source>
        <dbReference type="EMBL" id="PWN05466.1"/>
    </source>
</evidence>
<keyword evidence="1" id="KW-0472">Membrane</keyword>
<dbReference type="InterPro" id="IPR006037">
    <property type="entry name" value="RCK_C"/>
</dbReference>
<dbReference type="EMBL" id="QGGB01000010">
    <property type="protein sequence ID" value="PWN05466.1"/>
    <property type="molecule type" value="Genomic_DNA"/>
</dbReference>
<dbReference type="InterPro" id="IPR036291">
    <property type="entry name" value="NAD(P)-bd_dom_sf"/>
</dbReference>
<dbReference type="Pfam" id="PF02080">
    <property type="entry name" value="TrkA_C"/>
    <property type="match status" value="2"/>
</dbReference>
<dbReference type="PANTHER" id="PTHR43833:SF9">
    <property type="entry name" value="POTASSIUM CHANNEL PROTEIN YUGO-RELATED"/>
    <property type="match status" value="1"/>
</dbReference>
<dbReference type="AlphaFoldDB" id="A0A316TZE4"/>
<comment type="caution">
    <text evidence="4">The sequence shown here is derived from an EMBL/GenBank/DDBJ whole genome shotgun (WGS) entry which is preliminary data.</text>
</comment>
<sequence>MGENLIRKILLSLVVVAAIVVSYAEIFLWSMFYLEGQTVTFAQSLQVVVESLTTSGYGGFSPWEHDFLNYFVIWMNFTGVALVFIAFPVFILPYLKDVVSKSAPRKVTKNGHVIICEYSPLVDALLRELNSREQDYVIIEEDEQKALELIASGLNVMAGDPEQGDVLNRACLKKSLALVVHSAADRSISILFSAKNTLNKEKTKKIAILRDETMEEYFQLAGADITISPRQLIGKSLALQIPAISIKNSVEIDSNIELVEMDIEEGSELCNLTVTEANLLNQFRINVIGSWVNGEFITPVPPELTLTSKTRLLVAGDREELEQLTRKAESKIRHFRRSNVLVLGYGISGKAAADLLDSKSIEVTIIDIAEKEGVDVVGDIRMSDTLERGGINDASAVIITIQDDTTALFATLLARKMNDSARIIVRANETDDVKKLYQAGADYVQSLATVSGRMLASCIFDDETSLAAEKQIDLVQLPAGNLAGASLAQNDVRSETGCTILAVIREGEKITDIPPESFTFNKDDEIIIAGTDENIHKFEKQFLK</sequence>
<dbReference type="SUPFAM" id="SSF116726">
    <property type="entry name" value="TrkA C-terminal domain-like"/>
    <property type="match status" value="2"/>
</dbReference>
<feature type="domain" description="RCK N-terminal" evidence="2">
    <location>
        <begin position="337"/>
        <end position="445"/>
    </location>
</feature>
<dbReference type="SUPFAM" id="SSF81324">
    <property type="entry name" value="Voltage-gated potassium channels"/>
    <property type="match status" value="1"/>
</dbReference>
<feature type="transmembrane region" description="Helical" evidence="1">
    <location>
        <begin position="71"/>
        <end position="95"/>
    </location>
</feature>
<dbReference type="SUPFAM" id="SSF51735">
    <property type="entry name" value="NAD(P)-binding Rossmann-fold domains"/>
    <property type="match status" value="2"/>
</dbReference>
<dbReference type="Pfam" id="PF02254">
    <property type="entry name" value="TrkA_N"/>
    <property type="match status" value="2"/>
</dbReference>
<feature type="domain" description="RCK C-terminal" evidence="3">
    <location>
        <begin position="246"/>
        <end position="330"/>
    </location>
</feature>